<keyword evidence="3" id="KW-0511">Multifunctional enzyme</keyword>
<evidence type="ECO:0000313" key="4">
    <source>
        <dbReference type="EMBL" id="KKN25754.1"/>
    </source>
</evidence>
<proteinExistence type="predicted"/>
<keyword evidence="1" id="KW-0413">Isomerase</keyword>
<evidence type="ECO:0000256" key="1">
    <source>
        <dbReference type="ARBA" id="ARBA00023235"/>
    </source>
</evidence>
<keyword evidence="2" id="KW-0456">Lyase</keyword>
<evidence type="ECO:0000256" key="2">
    <source>
        <dbReference type="ARBA" id="ARBA00023239"/>
    </source>
</evidence>
<evidence type="ECO:0008006" key="5">
    <source>
        <dbReference type="Google" id="ProtNLM"/>
    </source>
</evidence>
<dbReference type="InterPro" id="IPR008927">
    <property type="entry name" value="6-PGluconate_DH-like_C_sf"/>
</dbReference>
<organism evidence="4">
    <name type="scientific">marine sediment metagenome</name>
    <dbReference type="NCBI Taxonomy" id="412755"/>
    <lineage>
        <taxon>unclassified sequences</taxon>
        <taxon>metagenomes</taxon>
        <taxon>ecological metagenomes</taxon>
    </lineage>
</organism>
<dbReference type="AlphaFoldDB" id="A0A0F9P6Q0"/>
<protein>
    <recommendedName>
        <fullName evidence="5">3-hydroxyacyl-CoA dehydrogenase C-terminal domain-containing protein</fullName>
    </recommendedName>
</protein>
<reference evidence="4" key="1">
    <citation type="journal article" date="2015" name="Nature">
        <title>Complex archaea that bridge the gap between prokaryotes and eukaryotes.</title>
        <authorList>
            <person name="Spang A."/>
            <person name="Saw J.H."/>
            <person name="Jorgensen S.L."/>
            <person name="Zaremba-Niedzwiedzka K."/>
            <person name="Martijn J."/>
            <person name="Lind A.E."/>
            <person name="van Eijk R."/>
            <person name="Schleper C."/>
            <person name="Guy L."/>
            <person name="Ettema T.J."/>
        </authorList>
    </citation>
    <scope>NUCLEOTIDE SEQUENCE</scope>
</reference>
<accession>A0A0F9P6Q0</accession>
<evidence type="ECO:0000256" key="3">
    <source>
        <dbReference type="ARBA" id="ARBA00023268"/>
    </source>
</evidence>
<dbReference type="PANTHER" id="PTHR23309">
    <property type="entry name" value="3-HYDROXYACYL-COA DEHYROGENASE"/>
    <property type="match status" value="1"/>
</dbReference>
<dbReference type="GO" id="GO:0016829">
    <property type="term" value="F:lyase activity"/>
    <property type="evidence" value="ECO:0007669"/>
    <property type="project" value="UniProtKB-KW"/>
</dbReference>
<sequence>MKTPSLPYVLYDLGTTSLRLIQALVAAGQTVIVVEPDAHDAARIRDMLQRHTRDPHLTVETMIPDRCAGFICRGCHATHAPPKTSVVVVDGPQILRDVPCPLGTVAMDVLRLGVIEVAFGGASQETRSTTIDLIQMLRCPYTISQRTDVFEGTVLQDLALAMIDRLMLVGSLPWELDEALVQAGFVQGVLKAQDDVGLGVAFGRRQARDEHLLVADRMVREGRLGRSVGVGWYRYPGGGGAVIDPLIEDLIVEEARFAGIRAVAMTPTQAADAVLFGVINTAANLVSENVTPENLDQLALHRLGLPNMHLPAAEIGLSVVRTRLEVLGEIDADLWCPAENLTGFLRTEP</sequence>
<dbReference type="GO" id="GO:0016853">
    <property type="term" value="F:isomerase activity"/>
    <property type="evidence" value="ECO:0007669"/>
    <property type="project" value="UniProtKB-KW"/>
</dbReference>
<dbReference type="SUPFAM" id="SSF48179">
    <property type="entry name" value="6-phosphogluconate dehydrogenase C-terminal domain-like"/>
    <property type="match status" value="1"/>
</dbReference>
<dbReference type="EMBL" id="LAZR01002776">
    <property type="protein sequence ID" value="KKN25754.1"/>
    <property type="molecule type" value="Genomic_DNA"/>
</dbReference>
<comment type="caution">
    <text evidence="4">The sequence shown here is derived from an EMBL/GenBank/DDBJ whole genome shotgun (WGS) entry which is preliminary data.</text>
</comment>
<dbReference type="Gene3D" id="1.10.1040.50">
    <property type="match status" value="1"/>
</dbReference>
<name>A0A0F9P6Q0_9ZZZZ</name>
<gene>
    <name evidence="4" type="ORF">LCGC14_0881590</name>
</gene>